<feature type="signal peptide" evidence="1">
    <location>
        <begin position="1"/>
        <end position="22"/>
    </location>
</feature>
<dbReference type="AlphaFoldDB" id="A0A4R9K8R7"/>
<evidence type="ECO:0008006" key="4">
    <source>
        <dbReference type="Google" id="ProtNLM"/>
    </source>
</evidence>
<protein>
    <recommendedName>
        <fullName evidence="4">Porin</fullName>
    </recommendedName>
</protein>
<organism evidence="2 3">
    <name type="scientific">Leptospira ognonensis</name>
    <dbReference type="NCBI Taxonomy" id="2484945"/>
    <lineage>
        <taxon>Bacteria</taxon>
        <taxon>Pseudomonadati</taxon>
        <taxon>Spirochaetota</taxon>
        <taxon>Spirochaetia</taxon>
        <taxon>Leptospirales</taxon>
        <taxon>Leptospiraceae</taxon>
        <taxon>Leptospira</taxon>
    </lineage>
</organism>
<dbReference type="RefSeq" id="WP_135621633.1">
    <property type="nucleotide sequence ID" value="NZ_RQGD01000007.1"/>
</dbReference>
<dbReference type="EMBL" id="RQGD01000007">
    <property type="protein sequence ID" value="TGL63028.1"/>
    <property type="molecule type" value="Genomic_DNA"/>
</dbReference>
<keyword evidence="3" id="KW-1185">Reference proteome</keyword>
<proteinExistence type="predicted"/>
<evidence type="ECO:0000256" key="1">
    <source>
        <dbReference type="SAM" id="SignalP"/>
    </source>
</evidence>
<reference evidence="2" key="1">
    <citation type="journal article" date="2019" name="PLoS Negl. Trop. Dis.">
        <title>Revisiting the worldwide diversity of Leptospira species in the environment.</title>
        <authorList>
            <person name="Vincent A.T."/>
            <person name="Schiettekatte O."/>
            <person name="Bourhy P."/>
            <person name="Veyrier F.J."/>
            <person name="Picardeau M."/>
        </authorList>
    </citation>
    <scope>NUCLEOTIDE SEQUENCE [LARGE SCALE GENOMIC DNA]</scope>
    <source>
        <strain evidence="2">201702476</strain>
    </source>
</reference>
<dbReference type="Proteomes" id="UP000297693">
    <property type="component" value="Unassembled WGS sequence"/>
</dbReference>
<dbReference type="NCBIfam" id="NF047519">
    <property type="entry name" value="LIC_11366_fam"/>
    <property type="match status" value="1"/>
</dbReference>
<dbReference type="OrthoDB" id="342093at2"/>
<sequence length="271" mass="30096">MSRRIVLYFLPVFLATSGITSALQATPWEIGLRSGLGYRVPGRFDSNLSNFSSSFSPAVLSDVTLSGGDQTATYEGLVRVLLDPNSKIGIAIGRQDLSKLALTEISSDSYLTKLQSDIFSYHLIGTYHFVTELSRNWEWENGLGMGFTSADWQIRGFSVGGTDSLSFFQQRGNLRGNGLVYRAESSINRRLGDNNYFQIGLGYHHIAISNFSGNYNGETSSVYLSTNGKVGVFDDSRVFDVNVSTSQFLRQLDMNAGSWNLYFSVMHRFLD</sequence>
<keyword evidence="1" id="KW-0732">Signal</keyword>
<name>A0A4R9K8R7_9LEPT</name>
<feature type="chain" id="PRO_5020597623" description="Porin" evidence="1">
    <location>
        <begin position="23"/>
        <end position="271"/>
    </location>
</feature>
<gene>
    <name evidence="2" type="ORF">EHQ58_01810</name>
</gene>
<evidence type="ECO:0000313" key="3">
    <source>
        <dbReference type="Proteomes" id="UP000297693"/>
    </source>
</evidence>
<comment type="caution">
    <text evidence="2">The sequence shown here is derived from an EMBL/GenBank/DDBJ whole genome shotgun (WGS) entry which is preliminary data.</text>
</comment>
<evidence type="ECO:0000313" key="2">
    <source>
        <dbReference type="EMBL" id="TGL63028.1"/>
    </source>
</evidence>
<accession>A0A4R9K8R7</accession>